<evidence type="ECO:0000256" key="1">
    <source>
        <dbReference type="SAM" id="Phobius"/>
    </source>
</evidence>
<comment type="caution">
    <text evidence="3">The sequence shown here is derived from an EMBL/GenBank/DDBJ whole genome shotgun (WGS) entry which is preliminary data.</text>
</comment>
<evidence type="ECO:0000256" key="2">
    <source>
        <dbReference type="SAM" id="SignalP"/>
    </source>
</evidence>
<feature type="chain" id="PRO_5041997074" evidence="2">
    <location>
        <begin position="23"/>
        <end position="400"/>
    </location>
</feature>
<dbReference type="AlphaFoldDB" id="A0AAD9UHH1"/>
<evidence type="ECO:0000313" key="4">
    <source>
        <dbReference type="Proteomes" id="UP001209878"/>
    </source>
</evidence>
<dbReference type="EMBL" id="JAODUO010000103">
    <property type="protein sequence ID" value="KAK2189521.1"/>
    <property type="molecule type" value="Genomic_DNA"/>
</dbReference>
<keyword evidence="1" id="KW-0812">Transmembrane</keyword>
<keyword evidence="1" id="KW-0472">Membrane</keyword>
<feature type="transmembrane region" description="Helical" evidence="1">
    <location>
        <begin position="175"/>
        <end position="199"/>
    </location>
</feature>
<evidence type="ECO:0000313" key="3">
    <source>
        <dbReference type="EMBL" id="KAK2189521.1"/>
    </source>
</evidence>
<reference evidence="3" key="1">
    <citation type="journal article" date="2023" name="Mol. Biol. Evol.">
        <title>Third-Generation Sequencing Reveals the Adaptive Role of the Epigenome in Three Deep-Sea Polychaetes.</title>
        <authorList>
            <person name="Perez M."/>
            <person name="Aroh O."/>
            <person name="Sun Y."/>
            <person name="Lan Y."/>
            <person name="Juniper S.K."/>
            <person name="Young C.R."/>
            <person name="Angers B."/>
            <person name="Qian P.Y."/>
        </authorList>
    </citation>
    <scope>NUCLEOTIDE SEQUENCE</scope>
    <source>
        <strain evidence="3">R07B-5</strain>
    </source>
</reference>
<keyword evidence="1" id="KW-1133">Transmembrane helix</keyword>
<protein>
    <submittedName>
        <fullName evidence="3">Uncharacterized protein</fullName>
    </submittedName>
</protein>
<name>A0AAD9UHH1_RIDPI</name>
<gene>
    <name evidence="3" type="ORF">NP493_103g01030</name>
</gene>
<accession>A0AAD9UHH1</accession>
<organism evidence="3 4">
    <name type="scientific">Ridgeia piscesae</name>
    <name type="common">Tubeworm</name>
    <dbReference type="NCBI Taxonomy" id="27915"/>
    <lineage>
        <taxon>Eukaryota</taxon>
        <taxon>Metazoa</taxon>
        <taxon>Spiralia</taxon>
        <taxon>Lophotrochozoa</taxon>
        <taxon>Annelida</taxon>
        <taxon>Polychaeta</taxon>
        <taxon>Sedentaria</taxon>
        <taxon>Canalipalpata</taxon>
        <taxon>Sabellida</taxon>
        <taxon>Siboglinidae</taxon>
        <taxon>Ridgeia</taxon>
    </lineage>
</organism>
<proteinExistence type="predicted"/>
<keyword evidence="4" id="KW-1185">Reference proteome</keyword>
<dbReference type="Proteomes" id="UP001209878">
    <property type="component" value="Unassembled WGS sequence"/>
</dbReference>
<keyword evidence="2" id="KW-0732">Signal</keyword>
<feature type="signal peptide" evidence="2">
    <location>
        <begin position="1"/>
        <end position="22"/>
    </location>
</feature>
<sequence>MNRCHVVVVTVIYLVGLLGSEAAVTNGCNHNGSLATLSPSANEACGCVVTANINDLSLYMDISIMDVEMDSAATCWPVVHVMEKYYMCVRKNTTHSTHIYMKAMDKLPLIIYNTQHDSVSVAVTFSASSGKSSDYSIMCQPHSQWPSDKECPCPITRVLPNHPANDTHMKLGTRFLIGFLSAFFFLCAVGGICLCHKWYKSRREGRKAAHVLRVPKVAKTNMAFDGFKQSKGSSIYAEIQDPYSRSFDMIPDATLNLTLQTPSGSVDDGYKGSSDSGLYSMLHNGIHFLPDSPYAEVKPESPYATVDNFETISPYETAPAHTRRPHTPPQPAPPLTAEEIDAMYAKPNKRKVLREKSGRQIENLPESGVLVSNNLYISLSQLDNPDTVNLSNSQILETDL</sequence>